<dbReference type="SMART" id="SM00965">
    <property type="entry name" value="STN"/>
    <property type="match status" value="1"/>
</dbReference>
<organism evidence="7 8">
    <name type="scientific">Sunxiuqinia elliptica</name>
    <dbReference type="NCBI Taxonomy" id="655355"/>
    <lineage>
        <taxon>Bacteria</taxon>
        <taxon>Pseudomonadati</taxon>
        <taxon>Bacteroidota</taxon>
        <taxon>Bacteroidia</taxon>
        <taxon>Marinilabiliales</taxon>
        <taxon>Prolixibacteraceae</taxon>
        <taxon>Sunxiuqinia</taxon>
    </lineage>
</organism>
<dbReference type="RefSeq" id="WP_133534157.1">
    <property type="nucleotide sequence ID" value="NZ_SNWI01000010.1"/>
</dbReference>
<evidence type="ECO:0000256" key="4">
    <source>
        <dbReference type="PROSITE-ProRule" id="PRU01360"/>
    </source>
</evidence>
<comment type="subcellular location">
    <subcellularLocation>
        <location evidence="4">Cell outer membrane</location>
        <topology evidence="4">Multi-pass membrane protein</topology>
    </subcellularLocation>
</comment>
<dbReference type="FunFam" id="2.170.130.10:FF:000003">
    <property type="entry name" value="SusC/RagA family TonB-linked outer membrane protein"/>
    <property type="match status" value="1"/>
</dbReference>
<reference evidence="7 8" key="1">
    <citation type="submission" date="2019-03" db="EMBL/GenBank/DDBJ databases">
        <title>Freshwater and sediment microbial communities from various areas in North America, analyzing microbe dynamics in response to fracking.</title>
        <authorList>
            <person name="Lamendella R."/>
        </authorList>
    </citation>
    <scope>NUCLEOTIDE SEQUENCE [LARGE SCALE GENOMIC DNA]</scope>
    <source>
        <strain evidence="7 8">114D</strain>
    </source>
</reference>
<keyword evidence="1 4" id="KW-0813">Transport</keyword>
<evidence type="ECO:0000313" key="7">
    <source>
        <dbReference type="EMBL" id="TDN97090.1"/>
    </source>
</evidence>
<dbReference type="SUPFAM" id="SSF49464">
    <property type="entry name" value="Carboxypeptidase regulatory domain-like"/>
    <property type="match status" value="1"/>
</dbReference>
<dbReference type="Pfam" id="PF07715">
    <property type="entry name" value="Plug"/>
    <property type="match status" value="1"/>
</dbReference>
<dbReference type="InterPro" id="IPR011662">
    <property type="entry name" value="Secretin/TonB_short_N"/>
</dbReference>
<evidence type="ECO:0000256" key="3">
    <source>
        <dbReference type="ARBA" id="ARBA00023237"/>
    </source>
</evidence>
<feature type="domain" description="Secretin/TonB short N-terminal" evidence="6">
    <location>
        <begin position="69"/>
        <end position="120"/>
    </location>
</feature>
<dbReference type="InterPro" id="IPR023997">
    <property type="entry name" value="TonB-dep_OMP_SusC/RagA_CS"/>
</dbReference>
<dbReference type="Gene3D" id="2.170.130.10">
    <property type="entry name" value="TonB-dependent receptor, plug domain"/>
    <property type="match status" value="1"/>
</dbReference>
<comment type="caution">
    <text evidence="7">The sequence shown here is derived from an EMBL/GenBank/DDBJ whole genome shotgun (WGS) entry which is preliminary data.</text>
</comment>
<dbReference type="Gene3D" id="2.60.40.1120">
    <property type="entry name" value="Carboxypeptidase-like, regulatory domain"/>
    <property type="match status" value="1"/>
</dbReference>
<dbReference type="NCBIfam" id="TIGR04057">
    <property type="entry name" value="SusC_RagA_signa"/>
    <property type="match status" value="1"/>
</dbReference>
<name>A0A4R6GQW4_9BACT</name>
<evidence type="ECO:0000256" key="1">
    <source>
        <dbReference type="ARBA" id="ARBA00022448"/>
    </source>
</evidence>
<proteinExistence type="inferred from homology"/>
<dbReference type="PROSITE" id="PS52016">
    <property type="entry name" value="TONB_DEPENDENT_REC_3"/>
    <property type="match status" value="1"/>
</dbReference>
<protein>
    <submittedName>
        <fullName evidence="7">TonB-linked SusC/RagA family outer membrane protein</fullName>
    </submittedName>
</protein>
<dbReference type="OrthoDB" id="721000at2"/>
<evidence type="ECO:0000256" key="5">
    <source>
        <dbReference type="SAM" id="Phobius"/>
    </source>
</evidence>
<dbReference type="GO" id="GO:0009279">
    <property type="term" value="C:cell outer membrane"/>
    <property type="evidence" value="ECO:0007669"/>
    <property type="project" value="UniProtKB-SubCell"/>
</dbReference>
<dbReference type="NCBIfam" id="TIGR04056">
    <property type="entry name" value="OMP_RagA_SusC"/>
    <property type="match status" value="1"/>
</dbReference>
<keyword evidence="2 4" id="KW-0472">Membrane</keyword>
<dbReference type="EMBL" id="SNWI01000010">
    <property type="protein sequence ID" value="TDN97090.1"/>
    <property type="molecule type" value="Genomic_DNA"/>
</dbReference>
<dbReference type="InterPro" id="IPR012910">
    <property type="entry name" value="Plug_dom"/>
</dbReference>
<accession>A0A4R6GQW4</accession>
<dbReference type="InterPro" id="IPR023996">
    <property type="entry name" value="TonB-dep_OMP_SusC/RagA"/>
</dbReference>
<gene>
    <name evidence="7" type="ORF">DET52_1104</name>
</gene>
<dbReference type="Pfam" id="PF07660">
    <property type="entry name" value="STN"/>
    <property type="match status" value="1"/>
</dbReference>
<dbReference type="InterPro" id="IPR037066">
    <property type="entry name" value="Plug_dom_sf"/>
</dbReference>
<dbReference type="InterPro" id="IPR008969">
    <property type="entry name" value="CarboxyPept-like_regulatory"/>
</dbReference>
<keyword evidence="4 5" id="KW-0812">Transmembrane</keyword>
<evidence type="ECO:0000313" key="8">
    <source>
        <dbReference type="Proteomes" id="UP000294848"/>
    </source>
</evidence>
<dbReference type="InterPro" id="IPR039426">
    <property type="entry name" value="TonB-dep_rcpt-like"/>
</dbReference>
<keyword evidence="5" id="KW-1133">Transmembrane helix</keyword>
<feature type="transmembrane region" description="Helical" evidence="5">
    <location>
        <begin position="20"/>
        <end position="38"/>
    </location>
</feature>
<dbReference type="Pfam" id="PF13715">
    <property type="entry name" value="CarbopepD_reg_2"/>
    <property type="match status" value="1"/>
</dbReference>
<sequence length="1121" mass="125422">MEKISTEEDFIKSLRKIFFVMRLTLFLVIFNAAFAYSISSYSQNTRLSIKLEHATVKEVLKDIESQSEFIFFYQDQQVNTHRKININVSNKNIEEILDLLLKGTDNSYIIRDRQISIGKLPNNSEPSALPLQDSTEKILKGKITDEKGLPLPGAAITISGTPRGVMTDIDGSFQINVSPGNKLIFSFIGMTSETLEYTGQQDVNITLKEDSQELKDVVVVAYGKQRKESVIGAITSVKVPDLRMPVGKLSTSLAGQLAGIVAVQRSGEPGSGADFWIRGVSTFGANNRPLVLVDGIERSLDLVDVEDIETFSILKDATATAVYGVRGANGVVLVTTRKGKTGKPLINIKAETGLLSPTRMPEMANAEQFIDLYNEVHREANKGRNFYSEEAKQKYLNGSDPDLYPNIDWLNEIYKNVTTSNRLNASVSGGGKIANFYVSGSVYRENGIFDAIESEEYNPSLNWTKYSFRSNIDIKLHRNTILNLNLSNQYEIKNRPNTTSLWLYSFQTVPIAIPKIYSDGSLAKPDIGQNPYNLLNNTGYVQIFNNNAQSLIGITQDFSELITPGLKANIKFSWDAYNSASIIRKKNPTTYYAIDRDTEGNLILKRTTDGGNYMTFERGNAGTRTTYLEASLTYNRVFNGNHRIGGLFLFNQREHVNNFPTKYVYSLPYRNMGIAGRITYAFRDKYFAEGNFGYNGSENFSPGKQYGFFPSIALGYLLSSENFFLPLNPIINTLKLKGSYGTIGNDKIGGGRRFAFNPEMQDYNSFTFGEMGQSWIRGLATGYPGNPHVSWEKAKKFNIGIEVGLFNKLNIQADYFHELRDGIFIERESVPSIVGINVAPYVNLGKMENKGIDASMDYREQIGDILISARANFTFNRNKKLYDDKPTPIMAYKSQVGKPLYQQFGLVAIGYFESEEDIQNSPVQQYGPVRPGDLKYRDINGDMVVNASDIVPIGRTSIPEINYGFGISLAYKGIDLSLFCQGVENVTMFTGGTAINGFENSNLFLSGVYADVAKNRWKVEAPNPKAKYPRMSIYTNENNRQRSTAKQIDNSFLRLKNAELGYTLHTSISNKVGFSSIRFFTQGVNLLTLSSFKLWDPEITNQQGAVYPNMKTFTLGVNLNF</sequence>
<dbReference type="AlphaFoldDB" id="A0A4R6GQW4"/>
<dbReference type="Proteomes" id="UP000294848">
    <property type="component" value="Unassembled WGS sequence"/>
</dbReference>
<evidence type="ECO:0000259" key="6">
    <source>
        <dbReference type="SMART" id="SM00965"/>
    </source>
</evidence>
<keyword evidence="3 4" id="KW-0998">Cell outer membrane</keyword>
<dbReference type="SUPFAM" id="SSF56935">
    <property type="entry name" value="Porins"/>
    <property type="match status" value="1"/>
</dbReference>
<keyword evidence="4" id="KW-1134">Transmembrane beta strand</keyword>
<evidence type="ECO:0000256" key="2">
    <source>
        <dbReference type="ARBA" id="ARBA00023136"/>
    </source>
</evidence>
<comment type="similarity">
    <text evidence="4">Belongs to the TonB-dependent receptor family.</text>
</comment>